<keyword evidence="4" id="KW-1185">Reference proteome</keyword>
<dbReference type="Pfam" id="PF22208">
    <property type="entry name" value="Cas_Csm6_CARF"/>
    <property type="match status" value="1"/>
</dbReference>
<dbReference type="Pfam" id="PF09659">
    <property type="entry name" value="Cas_Csm6_HEPN"/>
    <property type="match status" value="1"/>
</dbReference>
<dbReference type="RefSeq" id="WP_380429865.1">
    <property type="nucleotide sequence ID" value="NZ_JBHSAC010000018.1"/>
</dbReference>
<feature type="domain" description="Csm6 HEPN" evidence="1">
    <location>
        <begin position="250"/>
        <end position="424"/>
    </location>
</feature>
<name>A0ABV8CZ79_9STRE</name>
<dbReference type="InterPro" id="IPR053955">
    <property type="entry name" value="Csm6_CARF"/>
</dbReference>
<gene>
    <name evidence="3" type="ORF">ACFOSE_02100</name>
</gene>
<dbReference type="NCBIfam" id="TIGR02672">
    <property type="entry name" value="cas_csm6"/>
    <property type="match status" value="1"/>
</dbReference>
<accession>A0ABV8CZ79</accession>
<organism evidence="3 4">
    <name type="scientific">Streptococcus dentapri</name>
    <dbReference type="NCBI Taxonomy" id="573564"/>
    <lineage>
        <taxon>Bacteria</taxon>
        <taxon>Bacillati</taxon>
        <taxon>Bacillota</taxon>
        <taxon>Bacilli</taxon>
        <taxon>Lactobacillales</taxon>
        <taxon>Streptococcaceae</taxon>
        <taxon>Streptococcus</taxon>
    </lineage>
</organism>
<proteinExistence type="predicted"/>
<evidence type="ECO:0000313" key="3">
    <source>
        <dbReference type="EMBL" id="MFC3931590.1"/>
    </source>
</evidence>
<evidence type="ECO:0000313" key="4">
    <source>
        <dbReference type="Proteomes" id="UP001595901"/>
    </source>
</evidence>
<sequence length="429" mass="50066">MKVLISAVGDTDPIRGSHDGPLLHISRYYRPDKIVLIFSEGMLHKEERLKAAILSIPNYHPEIEVESKLLLDDDVYRFDKMYEQLSEIISRYTSGDDEFLLNLSSSTPQIISAMFAINKINDLNIKAIQVPTPVKGSNRNNPDDSKDIKVLIEENYDNQDNHEVRIIEEKSEKFNQLLVKRNLRELIRKYDYQGAYNLMLQKENANLISKSKQKKMNSQLEKLTQSFKYQKYLDDLFARDHGKREGELKALNHFLLIDILNRRDMVADVLIKSKSLVEFILQDYIQQHYPNLIIEEDGRPTVDETHELAAKVNAFISEKFRLKLGDSYNPDRPYDIHSTLNIHSYMNIIDCLESNNSFVQYANPVLALNKMRNIVAHGLSEMDNNQVNRSKLKKAIKAMHDLLAEVYEIEEEQFRYFEEKNRELLNLLK</sequence>
<evidence type="ECO:0000259" key="1">
    <source>
        <dbReference type="Pfam" id="PF09659"/>
    </source>
</evidence>
<comment type="caution">
    <text evidence="3">The sequence shown here is derived from an EMBL/GenBank/DDBJ whole genome shotgun (WGS) entry which is preliminary data.</text>
</comment>
<dbReference type="EMBL" id="JBHSAC010000018">
    <property type="protein sequence ID" value="MFC3931590.1"/>
    <property type="molecule type" value="Genomic_DNA"/>
</dbReference>
<protein>
    <submittedName>
        <fullName evidence="3">Type III-A CRISPR-associated protein Csm6</fullName>
    </submittedName>
</protein>
<feature type="domain" description="Csm6 CARF" evidence="2">
    <location>
        <begin position="78"/>
        <end position="165"/>
    </location>
</feature>
<dbReference type="Gene3D" id="3.40.50.10770">
    <property type="entry name" value="Hypothetical protein VC1899 like domain (Restriction endonuclease-like)"/>
    <property type="match status" value="1"/>
</dbReference>
<dbReference type="Proteomes" id="UP001595901">
    <property type="component" value="Unassembled WGS sequence"/>
</dbReference>
<reference evidence="4" key="1">
    <citation type="journal article" date="2019" name="Int. J. Syst. Evol. Microbiol.">
        <title>The Global Catalogue of Microorganisms (GCM) 10K type strain sequencing project: providing services to taxonomists for standard genome sequencing and annotation.</title>
        <authorList>
            <consortium name="The Broad Institute Genomics Platform"/>
            <consortium name="The Broad Institute Genome Sequencing Center for Infectious Disease"/>
            <person name="Wu L."/>
            <person name="Ma J."/>
        </authorList>
    </citation>
    <scope>NUCLEOTIDE SEQUENCE [LARGE SCALE GENOMIC DNA]</scope>
    <source>
        <strain evidence="4">CCUG 58728</strain>
    </source>
</reference>
<dbReference type="InterPro" id="IPR053941">
    <property type="entry name" value="Csm6_HEPN"/>
</dbReference>
<evidence type="ECO:0000259" key="2">
    <source>
        <dbReference type="Pfam" id="PF22208"/>
    </source>
</evidence>
<dbReference type="InterPro" id="IPR013489">
    <property type="entry name" value="CRISPR-assoc_prot_Csm6"/>
</dbReference>